<dbReference type="AlphaFoldDB" id="A0A8J8SIJ6"/>
<evidence type="ECO:0000313" key="3">
    <source>
        <dbReference type="EMBL" id="QUI24671.1"/>
    </source>
</evidence>
<protein>
    <submittedName>
        <fullName evidence="3">Uncharacterized protein</fullName>
    </submittedName>
</protein>
<dbReference type="PROSITE" id="PS51257">
    <property type="entry name" value="PROKAR_LIPOPROTEIN"/>
    <property type="match status" value="1"/>
</dbReference>
<feature type="chain" id="PRO_5038362224" evidence="2">
    <location>
        <begin position="19"/>
        <end position="667"/>
    </location>
</feature>
<dbReference type="SUPFAM" id="SSF53850">
    <property type="entry name" value="Periplasmic binding protein-like II"/>
    <property type="match status" value="2"/>
</dbReference>
<proteinExistence type="predicted"/>
<keyword evidence="4" id="KW-1185">Reference proteome</keyword>
<accession>A0A8J8SIJ6</accession>
<dbReference type="RefSeq" id="WP_212695364.1">
    <property type="nucleotide sequence ID" value="NZ_CP058649.1"/>
</dbReference>
<dbReference type="KEGG" id="vpy:HZI73_21250"/>
<evidence type="ECO:0000313" key="4">
    <source>
        <dbReference type="Proteomes" id="UP000683246"/>
    </source>
</evidence>
<organism evidence="3 4">
    <name type="scientific">Vallitalea pronyensis</name>
    <dbReference type="NCBI Taxonomy" id="1348613"/>
    <lineage>
        <taxon>Bacteria</taxon>
        <taxon>Bacillati</taxon>
        <taxon>Bacillota</taxon>
        <taxon>Clostridia</taxon>
        <taxon>Lachnospirales</taxon>
        <taxon>Vallitaleaceae</taxon>
        <taxon>Vallitalea</taxon>
    </lineage>
</organism>
<keyword evidence="2" id="KW-0732">Signal</keyword>
<gene>
    <name evidence="3" type="ORF">HZI73_21250</name>
</gene>
<reference evidence="3" key="1">
    <citation type="submission" date="2020-07" db="EMBL/GenBank/DDBJ databases">
        <title>Vallitalea pronyensis genome.</title>
        <authorList>
            <person name="Postec A."/>
        </authorList>
    </citation>
    <scope>NUCLEOTIDE SEQUENCE</scope>
    <source>
        <strain evidence="3">FatNI3</strain>
    </source>
</reference>
<feature type="compositionally biased region" description="Low complexity" evidence="1">
    <location>
        <begin position="33"/>
        <end position="44"/>
    </location>
</feature>
<dbReference type="Gene3D" id="3.40.190.10">
    <property type="entry name" value="Periplasmic binding protein-like II"/>
    <property type="match status" value="3"/>
</dbReference>
<feature type="region of interest" description="Disordered" evidence="1">
    <location>
        <begin position="25"/>
        <end position="49"/>
    </location>
</feature>
<feature type="signal peptide" evidence="2">
    <location>
        <begin position="1"/>
        <end position="18"/>
    </location>
</feature>
<evidence type="ECO:0000256" key="2">
    <source>
        <dbReference type="SAM" id="SignalP"/>
    </source>
</evidence>
<dbReference type="Proteomes" id="UP000683246">
    <property type="component" value="Chromosome"/>
</dbReference>
<evidence type="ECO:0000256" key="1">
    <source>
        <dbReference type="SAM" id="MobiDB-lite"/>
    </source>
</evidence>
<sequence length="667" mass="74959">MKKLMVLLLTIIMVASFAGCASSNLKKDDKEPANAGEEQGNANNGEKETTDELKVAKAIDLNIALGNNQRTITYQQSTPLKLPDGRVITQGELKPVWQFIQDKLGIKLNDITVQDQRASEMMDTAAATGFTNSIIYGGDNVAERLMNFGAQGYFINLKEHLDIMPNFAKYLSDNPDISKAITAYNGGIYHVPYVAEINNYARVFNGRASWVTALLDSKDALENETATLKVHYKGYWTTRHEDNVIALQNEAANNGTLNRETALNTLLTYITKTYPDLAKPSDLFLGETAQYDIDELIALLRIVELSPNTLSKVSTGAVVKDTQISPFFVRKSRYREDVLRLITYFGGQRVHGSDSYKSRFYLDEKGELQFSYAQDDFIEGLGYIRDMFDEGLIHSEFSDESNRDDFRKELYTKDKEEGHRQFGFMTFDWIASTTASNEDVVGILPPVTTIGSDEFIHFVENTRAIKPGGWGIASVAKEEEINAAAMVIDYFFTEEGNILQNYGIPENLVEGEMFVAPSGIEYPKFNQWLLDAANEYKNGDVSGFLRDFMGSHIPIGYAKEIGFELQYTKNHGWAAWDLYETADVLSTSYDAENPLFKLIPPVFSLTEQDSAKLGTVSIGDDQVDTIFLYVTGNEKLTDATDVKKYYEDSGLNQHVQVYRDAYKRMTE</sequence>
<dbReference type="EMBL" id="CP058649">
    <property type="protein sequence ID" value="QUI24671.1"/>
    <property type="molecule type" value="Genomic_DNA"/>
</dbReference>
<name>A0A8J8SIJ6_9FIRM</name>